<dbReference type="EMBL" id="CAEZXL010000008">
    <property type="protein sequence ID" value="CAB4678981.1"/>
    <property type="molecule type" value="Genomic_DNA"/>
</dbReference>
<keyword evidence="7" id="KW-0378">Hydrolase</keyword>
<reference evidence="10" key="1">
    <citation type="submission" date="2020-05" db="EMBL/GenBank/DDBJ databases">
        <authorList>
            <person name="Chiriac C."/>
            <person name="Salcher M."/>
            <person name="Ghai R."/>
            <person name="Kavagutti S V."/>
        </authorList>
    </citation>
    <scope>NUCLEOTIDE SEQUENCE</scope>
</reference>
<dbReference type="InterPro" id="IPR002496">
    <property type="entry name" value="PRib_AMP_CycHydrolase_dom"/>
</dbReference>
<dbReference type="AlphaFoldDB" id="A0A6J6MX91"/>
<dbReference type="GO" id="GO:0000105">
    <property type="term" value="P:L-histidine biosynthetic process"/>
    <property type="evidence" value="ECO:0007669"/>
    <property type="project" value="UniProtKB-UniPathway"/>
</dbReference>
<dbReference type="SUPFAM" id="SSF141734">
    <property type="entry name" value="HisI-like"/>
    <property type="match status" value="1"/>
</dbReference>
<dbReference type="HAMAP" id="MF_01021">
    <property type="entry name" value="HisI"/>
    <property type="match status" value="1"/>
</dbReference>
<evidence type="ECO:0000256" key="6">
    <source>
        <dbReference type="ARBA" id="ARBA00022605"/>
    </source>
</evidence>
<comment type="pathway">
    <text evidence="2">Amino-acid biosynthesis; L-histidine biosynthesis; L-histidine from 5-phospho-alpha-D-ribose 1-diphosphate: step 3/9.</text>
</comment>
<feature type="domain" description="Phosphoribosyl-AMP cyclohydrolase" evidence="9">
    <location>
        <begin position="27"/>
        <end position="99"/>
    </location>
</feature>
<dbReference type="InterPro" id="IPR026660">
    <property type="entry name" value="PRA-CH"/>
</dbReference>
<dbReference type="NCBIfam" id="NF000768">
    <property type="entry name" value="PRK00051.1"/>
    <property type="match status" value="1"/>
</dbReference>
<keyword evidence="8" id="KW-0368">Histidine biosynthesis</keyword>
<evidence type="ECO:0000256" key="1">
    <source>
        <dbReference type="ARBA" id="ARBA00000024"/>
    </source>
</evidence>
<dbReference type="UniPathway" id="UPA00031">
    <property type="reaction ID" value="UER00008"/>
</dbReference>
<evidence type="ECO:0000256" key="2">
    <source>
        <dbReference type="ARBA" id="ARBA00005169"/>
    </source>
</evidence>
<dbReference type="PANTHER" id="PTHR42945">
    <property type="entry name" value="HISTIDINE BIOSYNTHESIS BIFUNCTIONAL PROTEIN"/>
    <property type="match status" value="1"/>
</dbReference>
<evidence type="ECO:0000256" key="3">
    <source>
        <dbReference type="ARBA" id="ARBA00012721"/>
    </source>
</evidence>
<evidence type="ECO:0000259" key="9">
    <source>
        <dbReference type="Pfam" id="PF01502"/>
    </source>
</evidence>
<keyword evidence="6" id="KW-0028">Amino-acid biosynthesis</keyword>
<sequence>MIEQPKFDANGLIPAILQDSTTKQVLMLAYMNSESLELTKELGTCHFFSRSRNEIWHKGATSGNYMAVDSIQFDCDSDALLISVTPKGPACHTGAVSCFDAKSEDFSN</sequence>
<gene>
    <name evidence="10" type="ORF">UFOPK2373_00114</name>
</gene>
<dbReference type="EC" id="3.5.4.19" evidence="3"/>
<dbReference type="InterPro" id="IPR038019">
    <property type="entry name" value="PRib_AMP_CycHydrolase_sf"/>
</dbReference>
<accession>A0A6J6MX91</accession>
<evidence type="ECO:0000256" key="5">
    <source>
        <dbReference type="ARBA" id="ARBA00022490"/>
    </source>
</evidence>
<dbReference type="Pfam" id="PF01502">
    <property type="entry name" value="PRA-CH"/>
    <property type="match status" value="1"/>
</dbReference>
<dbReference type="FunFam" id="3.10.20.810:FF:000001">
    <property type="entry name" value="Histidine biosynthesis bifunctional protein HisIE"/>
    <property type="match status" value="1"/>
</dbReference>
<dbReference type="GO" id="GO:0004635">
    <property type="term" value="F:phosphoribosyl-AMP cyclohydrolase activity"/>
    <property type="evidence" value="ECO:0007669"/>
    <property type="project" value="UniProtKB-EC"/>
</dbReference>
<protein>
    <recommendedName>
        <fullName evidence="4">Histidine biosynthesis bifunctional protein HisIE</fullName>
        <ecNumber evidence="3">3.5.4.19</ecNumber>
    </recommendedName>
</protein>
<evidence type="ECO:0000313" key="10">
    <source>
        <dbReference type="EMBL" id="CAB4678981.1"/>
    </source>
</evidence>
<dbReference type="Gene3D" id="3.10.20.810">
    <property type="entry name" value="Phosphoribosyl-AMP cyclohydrolase"/>
    <property type="match status" value="1"/>
</dbReference>
<keyword evidence="5" id="KW-0963">Cytoplasm</keyword>
<evidence type="ECO:0000256" key="4">
    <source>
        <dbReference type="ARBA" id="ARBA00017720"/>
    </source>
</evidence>
<organism evidence="10">
    <name type="scientific">freshwater metagenome</name>
    <dbReference type="NCBI Taxonomy" id="449393"/>
    <lineage>
        <taxon>unclassified sequences</taxon>
        <taxon>metagenomes</taxon>
        <taxon>ecological metagenomes</taxon>
    </lineage>
</organism>
<evidence type="ECO:0000256" key="8">
    <source>
        <dbReference type="ARBA" id="ARBA00023102"/>
    </source>
</evidence>
<dbReference type="PANTHER" id="PTHR42945:SF1">
    <property type="entry name" value="HISTIDINE BIOSYNTHESIS BIFUNCTIONAL PROTEIN HIS7"/>
    <property type="match status" value="1"/>
</dbReference>
<proteinExistence type="inferred from homology"/>
<evidence type="ECO:0000256" key="7">
    <source>
        <dbReference type="ARBA" id="ARBA00022801"/>
    </source>
</evidence>
<name>A0A6J6MX91_9ZZZZ</name>
<dbReference type="GO" id="GO:0004636">
    <property type="term" value="F:phosphoribosyl-ATP diphosphatase activity"/>
    <property type="evidence" value="ECO:0007669"/>
    <property type="project" value="UniProtKB-ARBA"/>
</dbReference>
<comment type="catalytic activity">
    <reaction evidence="1">
        <text>1-(5-phospho-beta-D-ribosyl)-5'-AMP + H2O = 1-(5-phospho-beta-D-ribosyl)-5-[(5-phospho-beta-D-ribosylamino)methylideneamino]imidazole-4-carboxamide</text>
        <dbReference type="Rhea" id="RHEA:20049"/>
        <dbReference type="ChEBI" id="CHEBI:15377"/>
        <dbReference type="ChEBI" id="CHEBI:58435"/>
        <dbReference type="ChEBI" id="CHEBI:59457"/>
        <dbReference type="EC" id="3.5.4.19"/>
    </reaction>
</comment>